<dbReference type="AlphaFoldDB" id="A0A4Q2DC26"/>
<organism evidence="3 4">
    <name type="scientific">Candolleomyces aberdarensis</name>
    <dbReference type="NCBI Taxonomy" id="2316362"/>
    <lineage>
        <taxon>Eukaryota</taxon>
        <taxon>Fungi</taxon>
        <taxon>Dikarya</taxon>
        <taxon>Basidiomycota</taxon>
        <taxon>Agaricomycotina</taxon>
        <taxon>Agaricomycetes</taxon>
        <taxon>Agaricomycetidae</taxon>
        <taxon>Agaricales</taxon>
        <taxon>Agaricineae</taxon>
        <taxon>Psathyrellaceae</taxon>
        <taxon>Candolleomyces</taxon>
    </lineage>
</organism>
<evidence type="ECO:0000256" key="1">
    <source>
        <dbReference type="SAM" id="MobiDB-lite"/>
    </source>
</evidence>
<evidence type="ECO:0000313" key="4">
    <source>
        <dbReference type="Proteomes" id="UP000290288"/>
    </source>
</evidence>
<dbReference type="EMBL" id="SDEE01000423">
    <property type="protein sequence ID" value="RXW16572.1"/>
    <property type="molecule type" value="Genomic_DNA"/>
</dbReference>
<feature type="region of interest" description="Disordered" evidence="1">
    <location>
        <begin position="309"/>
        <end position="365"/>
    </location>
</feature>
<dbReference type="PROSITE" id="PS00109">
    <property type="entry name" value="PROTEIN_KINASE_TYR"/>
    <property type="match status" value="1"/>
</dbReference>
<dbReference type="InterPro" id="IPR040976">
    <property type="entry name" value="Pkinase_fungal"/>
</dbReference>
<protein>
    <recommendedName>
        <fullName evidence="2">Fungal-type protein kinase domain-containing protein</fullName>
    </recommendedName>
</protein>
<dbReference type="Proteomes" id="UP000290288">
    <property type="component" value="Unassembled WGS sequence"/>
</dbReference>
<dbReference type="PANTHER" id="PTHR38248:SF2">
    <property type="entry name" value="FUNK1 11"/>
    <property type="match status" value="1"/>
</dbReference>
<dbReference type="PANTHER" id="PTHR38248">
    <property type="entry name" value="FUNK1 6"/>
    <property type="match status" value="1"/>
</dbReference>
<dbReference type="InterPro" id="IPR008266">
    <property type="entry name" value="Tyr_kinase_AS"/>
</dbReference>
<dbReference type="OrthoDB" id="5584477at2759"/>
<comment type="caution">
    <text evidence="3">The sequence shown here is derived from an EMBL/GenBank/DDBJ whole genome shotgun (WGS) entry which is preliminary data.</text>
</comment>
<dbReference type="STRING" id="2316362.A0A4Q2DC26"/>
<accession>A0A4Q2DC26</accession>
<dbReference type="Pfam" id="PF17667">
    <property type="entry name" value="Pkinase_fungal"/>
    <property type="match status" value="2"/>
</dbReference>
<dbReference type="InterPro" id="IPR011009">
    <property type="entry name" value="Kinase-like_dom_sf"/>
</dbReference>
<dbReference type="Gene3D" id="1.10.510.10">
    <property type="entry name" value="Transferase(Phosphotransferase) domain 1"/>
    <property type="match status" value="1"/>
</dbReference>
<gene>
    <name evidence="3" type="ORF">EST38_g9282</name>
</gene>
<name>A0A4Q2DC26_9AGAR</name>
<dbReference type="SUPFAM" id="SSF56112">
    <property type="entry name" value="Protein kinase-like (PK-like)"/>
    <property type="match status" value="1"/>
</dbReference>
<proteinExistence type="predicted"/>
<sequence>HEDGRKYHGTITVEHDGEVKVYTLNNPEPIFKRYTIRGRATTCWEATDEFNDRVVIKDSWRSHDRTPEHEFLSEAKRLAQERGIELQGVVNMVAYQDILAQTTQFCAQPQGGLDAHHRIQSRIVMPVYGSPIHGCRNQLEVLYAFRDVIVGLRNLVCVELIHRDVSINNILLNEGGKKGNRGILIDLDMAMRAGRLKMSADFRTGTRMYQSVAVLWSCTVDEGDAPPHNHLDDLESCFYVFVHLMFLYVAPGIEKRHKALVKILLENIEQHYDDVLNLFDTTIAEIEKIDLAAGSANTLLTATPASANGTTSVRRSWGSNAVTESRGQKRVSRDEDDDGPLDERPQKRATPLASLADADDNSICP</sequence>
<dbReference type="GO" id="GO:0004672">
    <property type="term" value="F:protein kinase activity"/>
    <property type="evidence" value="ECO:0007669"/>
    <property type="project" value="InterPro"/>
</dbReference>
<keyword evidence="4" id="KW-1185">Reference proteome</keyword>
<evidence type="ECO:0000259" key="2">
    <source>
        <dbReference type="Pfam" id="PF17667"/>
    </source>
</evidence>
<evidence type="ECO:0000313" key="3">
    <source>
        <dbReference type="EMBL" id="RXW16572.1"/>
    </source>
</evidence>
<feature type="domain" description="Fungal-type protein kinase" evidence="2">
    <location>
        <begin position="115"/>
        <end position="243"/>
    </location>
</feature>
<feature type="compositionally biased region" description="Polar residues" evidence="1">
    <location>
        <begin position="309"/>
        <end position="325"/>
    </location>
</feature>
<feature type="domain" description="Fungal-type protein kinase" evidence="2">
    <location>
        <begin position="10"/>
        <end position="100"/>
    </location>
</feature>
<feature type="non-terminal residue" evidence="3">
    <location>
        <position position="1"/>
    </location>
</feature>
<reference evidence="3 4" key="1">
    <citation type="submission" date="2019-01" db="EMBL/GenBank/DDBJ databases">
        <title>Draft genome sequence of Psathyrella aberdarensis IHI B618.</title>
        <authorList>
            <person name="Buettner E."/>
            <person name="Kellner H."/>
        </authorList>
    </citation>
    <scope>NUCLEOTIDE SEQUENCE [LARGE SCALE GENOMIC DNA]</scope>
    <source>
        <strain evidence="3 4">IHI B618</strain>
    </source>
</reference>